<protein>
    <submittedName>
        <fullName evidence="2">Uncharacterized protein</fullName>
    </submittedName>
</protein>
<comment type="caution">
    <text evidence="2">The sequence shown here is derived from an EMBL/GenBank/DDBJ whole genome shotgun (WGS) entry which is preliminary data.</text>
</comment>
<accession>A0A4Z2GXL3</accession>
<keyword evidence="3" id="KW-1185">Reference proteome</keyword>
<evidence type="ECO:0000256" key="1">
    <source>
        <dbReference type="SAM" id="MobiDB-lite"/>
    </source>
</evidence>
<name>A0A4Z2GXL3_9TELE</name>
<reference evidence="2 3" key="1">
    <citation type="submission" date="2019-03" db="EMBL/GenBank/DDBJ databases">
        <title>First draft genome of Liparis tanakae, snailfish: a comprehensive survey of snailfish specific genes.</title>
        <authorList>
            <person name="Kim W."/>
            <person name="Song I."/>
            <person name="Jeong J.-H."/>
            <person name="Kim D."/>
            <person name="Kim S."/>
            <person name="Ryu S."/>
            <person name="Song J.Y."/>
            <person name="Lee S.K."/>
        </authorList>
    </citation>
    <scope>NUCLEOTIDE SEQUENCE [LARGE SCALE GENOMIC DNA]</scope>
    <source>
        <tissue evidence="2">Muscle</tissue>
    </source>
</reference>
<proteinExistence type="predicted"/>
<feature type="region of interest" description="Disordered" evidence="1">
    <location>
        <begin position="16"/>
        <end position="42"/>
    </location>
</feature>
<dbReference type="EMBL" id="SRLO01000395">
    <property type="protein sequence ID" value="TNN57845.1"/>
    <property type="molecule type" value="Genomic_DNA"/>
</dbReference>
<sequence length="107" mass="11764">MAFTKCFLSSVTQTTATGDRIPDDTGHAQSRTPAKQLGGTCRRRHVFSRRADACAPPPPLTSTPSDTNEHMLCILMTRCSYDAPMEPVCNRRCVAGRTSPVQLHKMD</sequence>
<dbReference type="Proteomes" id="UP000314294">
    <property type="component" value="Unassembled WGS sequence"/>
</dbReference>
<dbReference type="AlphaFoldDB" id="A0A4Z2GXL3"/>
<evidence type="ECO:0000313" key="3">
    <source>
        <dbReference type="Proteomes" id="UP000314294"/>
    </source>
</evidence>
<gene>
    <name evidence="2" type="ORF">EYF80_031927</name>
</gene>
<evidence type="ECO:0000313" key="2">
    <source>
        <dbReference type="EMBL" id="TNN57845.1"/>
    </source>
</evidence>
<organism evidence="2 3">
    <name type="scientific">Liparis tanakae</name>
    <name type="common">Tanaka's snailfish</name>
    <dbReference type="NCBI Taxonomy" id="230148"/>
    <lineage>
        <taxon>Eukaryota</taxon>
        <taxon>Metazoa</taxon>
        <taxon>Chordata</taxon>
        <taxon>Craniata</taxon>
        <taxon>Vertebrata</taxon>
        <taxon>Euteleostomi</taxon>
        <taxon>Actinopterygii</taxon>
        <taxon>Neopterygii</taxon>
        <taxon>Teleostei</taxon>
        <taxon>Neoteleostei</taxon>
        <taxon>Acanthomorphata</taxon>
        <taxon>Eupercaria</taxon>
        <taxon>Perciformes</taxon>
        <taxon>Cottioidei</taxon>
        <taxon>Cottales</taxon>
        <taxon>Liparidae</taxon>
        <taxon>Liparis</taxon>
    </lineage>
</organism>